<reference evidence="2 4" key="1">
    <citation type="journal article" date="2014" name="BMC Genomics">
        <title>Genome sequence of Anopheles sinensis provides insight into genetics basis of mosquito competence for malaria parasites.</title>
        <authorList>
            <person name="Zhou D."/>
            <person name="Zhang D."/>
            <person name="Ding G."/>
            <person name="Shi L."/>
            <person name="Hou Q."/>
            <person name="Ye Y."/>
            <person name="Xu Y."/>
            <person name="Zhou H."/>
            <person name="Xiong C."/>
            <person name="Li S."/>
            <person name="Yu J."/>
            <person name="Hong S."/>
            <person name="Yu X."/>
            <person name="Zou P."/>
            <person name="Chen C."/>
            <person name="Chang X."/>
            <person name="Wang W."/>
            <person name="Lv Y."/>
            <person name="Sun Y."/>
            <person name="Ma L."/>
            <person name="Shen B."/>
            <person name="Zhu C."/>
        </authorList>
    </citation>
    <scope>NUCLEOTIDE SEQUENCE [LARGE SCALE GENOMIC DNA]</scope>
</reference>
<evidence type="ECO:0000256" key="1">
    <source>
        <dbReference type="SAM" id="MobiDB-lite"/>
    </source>
</evidence>
<keyword evidence="4" id="KW-1185">Reference proteome</keyword>
<dbReference type="Proteomes" id="UP000030765">
    <property type="component" value="Unassembled WGS sequence"/>
</dbReference>
<evidence type="ECO:0000313" key="3">
    <source>
        <dbReference type="EnsemblMetazoa" id="ASIC012118-PA"/>
    </source>
</evidence>
<accession>A0A084W1U5</accession>
<dbReference type="EMBL" id="ATLV01019462">
    <property type="status" value="NOT_ANNOTATED_CDS"/>
    <property type="molecule type" value="Genomic_DNA"/>
</dbReference>
<name>A0A084W1U5_ANOSI</name>
<dbReference type="AlphaFoldDB" id="A0A084W1U5"/>
<dbReference type="EnsemblMetazoa" id="ASIC012118-RA">
    <property type="protein sequence ID" value="ASIC012118-PA"/>
    <property type="gene ID" value="ASIC012118"/>
</dbReference>
<evidence type="ECO:0000313" key="4">
    <source>
        <dbReference type="Proteomes" id="UP000030765"/>
    </source>
</evidence>
<dbReference type="VEuPathDB" id="VectorBase:ASIC012118"/>
<evidence type="ECO:0000313" key="2">
    <source>
        <dbReference type="EMBL" id="KFB44189.1"/>
    </source>
</evidence>
<feature type="region of interest" description="Disordered" evidence="1">
    <location>
        <begin position="52"/>
        <end position="78"/>
    </location>
</feature>
<protein>
    <submittedName>
        <fullName evidence="2 3">Partner and localizer of BRCA2</fullName>
    </submittedName>
</protein>
<gene>
    <name evidence="2" type="ORF">ZHAS_00012118</name>
</gene>
<dbReference type="EMBL" id="KE525272">
    <property type="protein sequence ID" value="KFB44189.1"/>
    <property type="molecule type" value="Genomic_DNA"/>
</dbReference>
<proteinExistence type="predicted"/>
<sequence>MPRGNHQQICYELGRPADARPRREGGRGPCKTKCDALSIHSGEGDTQTFRKGAGGHLHRTPAIQGQARDGPTGSETDASTGTVAINKFFLLHFRPSRRQSTLTAAVMRKPEREVTGWMCWRDARPTEIRAGGRLTTFRVQKLIAAGSVRWQVASNARHDQLNYLECCRQTRFAYH</sequence>
<organism evidence="2">
    <name type="scientific">Anopheles sinensis</name>
    <name type="common">Mosquito</name>
    <dbReference type="NCBI Taxonomy" id="74873"/>
    <lineage>
        <taxon>Eukaryota</taxon>
        <taxon>Metazoa</taxon>
        <taxon>Ecdysozoa</taxon>
        <taxon>Arthropoda</taxon>
        <taxon>Hexapoda</taxon>
        <taxon>Insecta</taxon>
        <taxon>Pterygota</taxon>
        <taxon>Neoptera</taxon>
        <taxon>Endopterygota</taxon>
        <taxon>Diptera</taxon>
        <taxon>Nematocera</taxon>
        <taxon>Culicoidea</taxon>
        <taxon>Culicidae</taxon>
        <taxon>Anophelinae</taxon>
        <taxon>Anopheles</taxon>
    </lineage>
</organism>
<reference evidence="3" key="2">
    <citation type="submission" date="2020-05" db="UniProtKB">
        <authorList>
            <consortium name="EnsemblMetazoa"/>
        </authorList>
    </citation>
    <scope>IDENTIFICATION</scope>
</reference>